<evidence type="ECO:0000259" key="8">
    <source>
        <dbReference type="Pfam" id="PF08389"/>
    </source>
</evidence>
<dbReference type="GO" id="GO:0005737">
    <property type="term" value="C:cytoplasm"/>
    <property type="evidence" value="ECO:0007669"/>
    <property type="project" value="UniProtKB-SubCell"/>
</dbReference>
<dbReference type="EMBL" id="GIFK01003249">
    <property type="protein sequence ID" value="NBJ60952.1"/>
    <property type="molecule type" value="Transcribed_RNA"/>
</dbReference>
<dbReference type="Pfam" id="PF08389">
    <property type="entry name" value="Xpo1"/>
    <property type="match status" value="1"/>
</dbReference>
<sequence>MVSIDGSHKLSYCEIESLWLLFNTTTNDKKQEIEARLRHWQQQELAWQQCLPHLGDFGASIWFFNASTVEVTICRGWEGLPASSRGMMRNTLWGVYVKTSPEMRFQRNKLAQLISLVGKREFPQGHSGYMNDVGNLLKGSFSLGILLLRSTSEEVTSTKEDVTSERKRHFQACVAVCVPDIFRLLNKFLTVALRRLTKGSFAPPQDVKIDEFEQNLERSSLELLTCVQHLFSWVPLEHVLEDFLLGALFELAKWNAAHSAVATATLTTICELFYRQSAIPHVAVATGIMALLQDDLTGASEMYQDKLTELLRLFTTQQTSRWISDETFLNLLYALYKFTFAGYGALAFTERLAIWTPIVKALLPGFGVYRDLLMSLVAGTVNKMQFQNDQNEGLLELLDNSTLDDDLETEWQHFLTQCIETVALIAEGSPEPVLEIVLNAWKASFEVFLVIEKAIINESSLWTSTSKCHYIHCVLRDLSSLCQTLSRLVPIIEACSERVSEFVLTVAIGLVLTVKFLATKKPYKMPTFTEEIQADFAETLAQMLAALRGLLPWSTVLKFDASVNSLIDVVVQILLPTETPEPKIVTLAAAQLLIGISAIMRPSSLQQQSGMQQLIRAGRNLPHLDRQTSQLVCQSICNCLILPNHQSVGSNDHQEVLSQRALRLGEYINSLAEDLLTVTPGSHPTSSKVTEIVMSVLPILREILDYYESSASVTKQILLSAYRNVLEKSLQIYNEFYVTCPEITDAVLSFGFSVIRTLQIQLGTEYVRHILGIFLNACTKNSFTESRMKSTETLLQILCLIVKTSGASALLPSILELTLDHLVPFLVQESNWTTKTDIVATLYELFDAILINHWHYFYKTNVLRRLKVEQVSNEGEKVQHVEQFLAILTMYGDALVQNDPHICQIVLKSLQAVNEHWKLYQKETFQVHLLQSFQFTLINCLLMPEGALFYDQLMQTLFTMGQVNTQTLYRSFVAAGFAPESDIVREICSTGDLPTFSFRMGHLIQDTRCRQNSKAAAKAIP</sequence>
<dbReference type="InterPro" id="IPR013598">
    <property type="entry name" value="Exportin-1/Importin-b-like"/>
</dbReference>
<dbReference type="Gene3D" id="1.25.10.10">
    <property type="entry name" value="Leucine-rich Repeat Variant"/>
    <property type="match status" value="1"/>
</dbReference>
<evidence type="ECO:0000256" key="6">
    <source>
        <dbReference type="ARBA" id="ARBA00022927"/>
    </source>
</evidence>
<dbReference type="AlphaFoldDB" id="A0A6B2EEA4"/>
<dbReference type="SUPFAM" id="SSF48371">
    <property type="entry name" value="ARM repeat"/>
    <property type="match status" value="1"/>
</dbReference>
<organism evidence="9">
    <name type="scientific">Phlebotomus kandelakii</name>
    <dbReference type="NCBI Taxonomy" id="1109342"/>
    <lineage>
        <taxon>Eukaryota</taxon>
        <taxon>Metazoa</taxon>
        <taxon>Ecdysozoa</taxon>
        <taxon>Arthropoda</taxon>
        <taxon>Hexapoda</taxon>
        <taxon>Insecta</taxon>
        <taxon>Pterygota</taxon>
        <taxon>Neoptera</taxon>
        <taxon>Endopterygota</taxon>
        <taxon>Diptera</taxon>
        <taxon>Nematocera</taxon>
        <taxon>Psychodoidea</taxon>
        <taxon>Psychodidae</taxon>
        <taxon>Phlebotomus</taxon>
        <taxon>Larroussius</taxon>
    </lineage>
</organism>
<keyword evidence="9" id="KW-0675">Receptor</keyword>
<keyword evidence="4" id="KW-0813">Transport</keyword>
<evidence type="ECO:0000313" key="9">
    <source>
        <dbReference type="EMBL" id="NBJ60952.1"/>
    </source>
</evidence>
<name>A0A6B2EEA4_9DIPT</name>
<accession>A0A6B2EEA4</accession>
<evidence type="ECO:0000256" key="3">
    <source>
        <dbReference type="ARBA" id="ARBA00009466"/>
    </source>
</evidence>
<feature type="domain" description="Exportin-1/Importin-beta-like" evidence="8">
    <location>
        <begin position="105"/>
        <end position="252"/>
    </location>
</feature>
<evidence type="ECO:0000256" key="4">
    <source>
        <dbReference type="ARBA" id="ARBA00022448"/>
    </source>
</evidence>
<evidence type="ECO:0000256" key="5">
    <source>
        <dbReference type="ARBA" id="ARBA00022490"/>
    </source>
</evidence>
<dbReference type="PANTHER" id="PTHR21452">
    <property type="entry name" value="EXPORTIN-6"/>
    <property type="match status" value="1"/>
</dbReference>
<keyword evidence="7" id="KW-0539">Nucleus</keyword>
<protein>
    <submittedName>
        <fullName evidence="9">Putative nuclear transport receptor crm1/msn5 importin beta superfamily</fullName>
    </submittedName>
</protein>
<keyword evidence="5" id="KW-0963">Cytoplasm</keyword>
<evidence type="ECO:0000256" key="1">
    <source>
        <dbReference type="ARBA" id="ARBA00004123"/>
    </source>
</evidence>
<evidence type="ECO:0000256" key="2">
    <source>
        <dbReference type="ARBA" id="ARBA00004496"/>
    </source>
</evidence>
<proteinExistence type="inferred from homology"/>
<comment type="subcellular location">
    <subcellularLocation>
        <location evidence="2">Cytoplasm</location>
    </subcellularLocation>
    <subcellularLocation>
        <location evidence="1">Nucleus</location>
    </subcellularLocation>
</comment>
<dbReference type="GO" id="GO:0005049">
    <property type="term" value="F:nuclear export signal receptor activity"/>
    <property type="evidence" value="ECO:0007669"/>
    <property type="project" value="InterPro"/>
</dbReference>
<dbReference type="InterPro" id="IPR016024">
    <property type="entry name" value="ARM-type_fold"/>
</dbReference>
<dbReference type="PANTHER" id="PTHR21452:SF4">
    <property type="entry name" value="EXPORTIN-6"/>
    <property type="match status" value="1"/>
</dbReference>
<evidence type="ECO:0000256" key="7">
    <source>
        <dbReference type="ARBA" id="ARBA00023242"/>
    </source>
</evidence>
<keyword evidence="6" id="KW-0653">Protein transport</keyword>
<dbReference type="GO" id="GO:0006611">
    <property type="term" value="P:protein export from nucleus"/>
    <property type="evidence" value="ECO:0007669"/>
    <property type="project" value="InterPro"/>
</dbReference>
<dbReference type="GO" id="GO:0005634">
    <property type="term" value="C:nucleus"/>
    <property type="evidence" value="ECO:0007669"/>
    <property type="project" value="UniProtKB-SubCell"/>
</dbReference>
<dbReference type="InterPro" id="IPR011989">
    <property type="entry name" value="ARM-like"/>
</dbReference>
<reference evidence="9" key="1">
    <citation type="submission" date="2019-10" db="EMBL/GenBank/DDBJ databases">
        <title>Short sand fly seasons in Tbilisi, Georgia, hinder development of host immunity to saliva of the visceral leishmaniasis vector Phlebotomus kandelakii.</title>
        <authorList>
            <person name="Oliveira F."/>
            <person name="Giorgobiani E."/>
            <person name="Guimaraes-Costa A.B."/>
            <person name="Abdeladhim M."/>
            <person name="Oristian J."/>
            <person name="Tskhvaradze L."/>
            <person name="Tsertsvadze N."/>
            <person name="Zakalashvili M."/>
            <person name="Valenzuela J.G."/>
            <person name="Kamhawi S."/>
        </authorList>
    </citation>
    <scope>NUCLEOTIDE SEQUENCE</scope>
    <source>
        <strain evidence="9">Wild-capture in Tbilisi</strain>
        <tissue evidence="9">Salivary glands</tissue>
    </source>
</reference>
<dbReference type="InterPro" id="IPR040016">
    <property type="entry name" value="XPO6"/>
</dbReference>
<comment type="similarity">
    <text evidence="3">Belongs to the exportin family.</text>
</comment>